<accession>A0AAU7QS54</accession>
<proteinExistence type="inferred from homology"/>
<dbReference type="AlphaFoldDB" id="A0AAU7QS54"/>
<evidence type="ECO:0000313" key="9">
    <source>
        <dbReference type="EMBL" id="XBT18796.1"/>
    </source>
</evidence>
<sequence>MILNISLLINNLKNAIIINKRVIYFNYIKYIIYILYILKKEGYIYKFHILKNKMNKNINDRKIKIYLKYYNDVSVINKIKLISKPSKIVYVKYKNIPIIRNNYGICLLSTSKGIMSNIKAKYYKLGGKCLFYIY</sequence>
<dbReference type="InterPro" id="IPR000630">
    <property type="entry name" value="Ribosomal_uS8"/>
</dbReference>
<comment type="subunit">
    <text evidence="6">Part of the 30S ribosomal subunit. Contacts proteins S5 and S12.</text>
</comment>
<feature type="transmembrane region" description="Helical" evidence="8">
    <location>
        <begin position="22"/>
        <end position="38"/>
    </location>
</feature>
<dbReference type="GO" id="GO:0005737">
    <property type="term" value="C:cytoplasm"/>
    <property type="evidence" value="ECO:0007669"/>
    <property type="project" value="UniProtKB-ARBA"/>
</dbReference>
<gene>
    <name evidence="9" type="primary">rpsH</name>
    <name evidence="9" type="ORF">ABPD24_00555</name>
</gene>
<evidence type="ECO:0000256" key="6">
    <source>
        <dbReference type="ARBA" id="ARBA00046740"/>
    </source>
</evidence>
<comment type="similarity">
    <text evidence="1 7">Belongs to the universal ribosomal protein uS8 family.</text>
</comment>
<dbReference type="GO" id="GO:0006412">
    <property type="term" value="P:translation"/>
    <property type="evidence" value="ECO:0007669"/>
    <property type="project" value="InterPro"/>
</dbReference>
<dbReference type="EMBL" id="CP157897">
    <property type="protein sequence ID" value="XBT18796.1"/>
    <property type="molecule type" value="Genomic_DNA"/>
</dbReference>
<name>A0AAU7QS54_9FLAO</name>
<dbReference type="GO" id="GO:1990904">
    <property type="term" value="C:ribonucleoprotein complex"/>
    <property type="evidence" value="ECO:0007669"/>
    <property type="project" value="UniProtKB-KW"/>
</dbReference>
<dbReference type="InterPro" id="IPR035987">
    <property type="entry name" value="Ribosomal_uS8_sf"/>
</dbReference>
<evidence type="ECO:0000256" key="4">
    <source>
        <dbReference type="ARBA" id="ARBA00035258"/>
    </source>
</evidence>
<evidence type="ECO:0000256" key="8">
    <source>
        <dbReference type="SAM" id="Phobius"/>
    </source>
</evidence>
<protein>
    <recommendedName>
        <fullName evidence="4">Small ribosomal subunit protein uS8</fullName>
    </recommendedName>
    <alternativeName>
        <fullName evidence="5">30S ribosomal protein S8</fullName>
    </alternativeName>
</protein>
<reference evidence="9" key="1">
    <citation type="submission" date="2024-06" db="EMBL/GenBank/DDBJ databases">
        <title>Diversity, functionality, and evolutionary history of bacterial symbionts in false click beetles (Coleoptera, Throscidae).</title>
        <authorList>
            <person name="Wierz J.C."/>
            <person name="Malm H."/>
            <person name="Kaltenpoth M."/>
            <person name="Engl T."/>
        </authorList>
    </citation>
    <scope>NUCLEOTIDE SEQUENCE</scope>
    <source>
        <strain evidence="9">AspAUS03</strain>
    </source>
</reference>
<dbReference type="PROSITE" id="PS00053">
    <property type="entry name" value="RIBOSOMAL_S8"/>
    <property type="match status" value="1"/>
</dbReference>
<dbReference type="FunFam" id="3.30.1490.10:FF:000001">
    <property type="entry name" value="30S ribosomal protein S8"/>
    <property type="match status" value="1"/>
</dbReference>
<dbReference type="InterPro" id="IPR047863">
    <property type="entry name" value="Ribosomal_uS8_CS"/>
</dbReference>
<keyword evidence="2 7" id="KW-0689">Ribosomal protein</keyword>
<evidence type="ECO:0000256" key="1">
    <source>
        <dbReference type="ARBA" id="ARBA00006471"/>
    </source>
</evidence>
<dbReference type="Pfam" id="PF00410">
    <property type="entry name" value="Ribosomal_S8"/>
    <property type="match status" value="1"/>
</dbReference>
<evidence type="ECO:0000256" key="7">
    <source>
        <dbReference type="RuleBase" id="RU003660"/>
    </source>
</evidence>
<keyword evidence="8" id="KW-0472">Membrane</keyword>
<dbReference type="PANTHER" id="PTHR11758">
    <property type="entry name" value="40S RIBOSOMAL PROTEIN S15A"/>
    <property type="match status" value="1"/>
</dbReference>
<dbReference type="SUPFAM" id="SSF56047">
    <property type="entry name" value="Ribosomal protein S8"/>
    <property type="match status" value="1"/>
</dbReference>
<dbReference type="GO" id="GO:0003735">
    <property type="term" value="F:structural constituent of ribosome"/>
    <property type="evidence" value="ECO:0007669"/>
    <property type="project" value="InterPro"/>
</dbReference>
<keyword evidence="8" id="KW-0812">Transmembrane</keyword>
<dbReference type="Gene3D" id="3.30.1490.10">
    <property type="match status" value="1"/>
</dbReference>
<dbReference type="GO" id="GO:0005840">
    <property type="term" value="C:ribosome"/>
    <property type="evidence" value="ECO:0007669"/>
    <property type="project" value="UniProtKB-KW"/>
</dbReference>
<evidence type="ECO:0000256" key="5">
    <source>
        <dbReference type="ARBA" id="ARBA00035525"/>
    </source>
</evidence>
<keyword evidence="8" id="KW-1133">Transmembrane helix</keyword>
<organism evidence="9">
    <name type="scientific">Candidatus Shikimatogenerans sp. AspAUS03</name>
    <dbReference type="NCBI Taxonomy" id="3158563"/>
    <lineage>
        <taxon>Bacteria</taxon>
        <taxon>Pseudomonadati</taxon>
        <taxon>Bacteroidota</taxon>
        <taxon>Flavobacteriia</taxon>
        <taxon>Flavobacteriales</taxon>
        <taxon>Candidatus Shikimatogenerans</taxon>
    </lineage>
</organism>
<dbReference type="Gene3D" id="3.30.1370.30">
    <property type="match status" value="1"/>
</dbReference>
<evidence type="ECO:0000256" key="2">
    <source>
        <dbReference type="ARBA" id="ARBA00022980"/>
    </source>
</evidence>
<keyword evidence="3 7" id="KW-0687">Ribonucleoprotein</keyword>
<evidence type="ECO:0000256" key="3">
    <source>
        <dbReference type="ARBA" id="ARBA00023274"/>
    </source>
</evidence>